<reference evidence="1 3" key="10">
    <citation type="journal article" date="2015" name="G3 (Bethesda)">
        <title>Gene Model Annotations for Drosophila melanogaster: The Rule-Benders.</title>
        <authorList>
            <consortium name="FlyBase Consortium"/>
            <person name="Crosby M.A."/>
            <person name="Gramates L.S."/>
            <person name="Dos Santos G."/>
            <person name="Matthews B.B."/>
            <person name="St Pierre S.E."/>
            <person name="Zhou P."/>
            <person name="Schroeder A.J."/>
            <person name="Falls K."/>
            <person name="Emmert D.B."/>
            <person name="Russo S.M."/>
            <person name="Gelbart W.M."/>
            <person name="null"/>
        </authorList>
    </citation>
    <scope>NUCLEOTIDE SEQUENCE [LARGE SCALE GENOMIC DNA]</scope>
    <source>
        <strain evidence="3">Berkeley</strain>
    </source>
</reference>
<dbReference type="KEGG" id="dme:Dmel_CG41242"/>
<dbReference type="AlphaFoldDB" id="A0A0C4DHN0"/>
<dbReference type="VEuPathDB" id="VectorBase:FBgn0085569"/>
<reference evidence="1 3" key="4">
    <citation type="journal article" date="2002" name="Genome Biol.">
        <title>The transposable elements of the Drosophila melanogaster euchromatin: a genomics perspective.</title>
        <authorList>
            <person name="Kaminker J.S."/>
            <person name="Bergman C.M."/>
            <person name="Kronmiller B."/>
            <person name="Carlson J."/>
            <person name="Svirskas R."/>
            <person name="Patel S."/>
            <person name="Frise E."/>
            <person name="Wheeler D.A."/>
            <person name="Lewis S.E."/>
            <person name="Rubin G.M."/>
            <person name="Ashburner M."/>
            <person name="Celniker S.E."/>
        </authorList>
    </citation>
    <scope>NUCLEOTIDE SEQUENCE [LARGE SCALE GENOMIC DNA]</scope>
    <source>
        <strain evidence="3">Berkeley</strain>
    </source>
</reference>
<reference evidence="1 3" key="3">
    <citation type="journal article" date="2002" name="Genome Biol.">
        <title>Annotation of the Drosophila melanogaster euchromatic genome: a systematic review.</title>
        <authorList>
            <person name="Misra S."/>
            <person name="Crosby M.A."/>
            <person name="Mungall C.J."/>
            <person name="Matthews B.B."/>
            <person name="Campbell K.S."/>
            <person name="Hradecky P."/>
            <person name="Huang Y."/>
            <person name="Kaminker J.S."/>
            <person name="Millburn G.H."/>
            <person name="Prochnik S.E."/>
            <person name="Smith C.D."/>
            <person name="Tupy J.L."/>
            <person name="Whitfied E.J."/>
            <person name="Bayraktaroglu L."/>
            <person name="Berman B.P."/>
            <person name="Bettencourt B.R."/>
            <person name="Celniker S.E."/>
            <person name="de Grey A.D."/>
            <person name="Drysdale R.A."/>
            <person name="Harris N.L."/>
            <person name="Richter J."/>
            <person name="Russo S."/>
            <person name="Schroeder A.J."/>
            <person name="Shu S.Q."/>
            <person name="Stapleton M."/>
            <person name="Yamada C."/>
            <person name="Ashburner M."/>
            <person name="Gelbart W.M."/>
            <person name="Rubin G.M."/>
            <person name="Lewis S.E."/>
        </authorList>
    </citation>
    <scope>GENOME REANNOTATION</scope>
    <source>
        <strain evidence="3">Berkeley</strain>
    </source>
</reference>
<dbReference type="PaxDb" id="7227-FBpp0290996"/>
<dbReference type="FlyBase" id="FBgn0085569">
    <property type="gene designation" value="CG41242"/>
</dbReference>
<proteinExistence type="predicted"/>
<reference evidence="1 3" key="9">
    <citation type="journal article" date="2015" name="G3 (Bethesda)">
        <title>Gene Model Annotations for Drosophila melanogaster: Impact of High-Throughput Data.</title>
        <authorList>
            <consortium name="FlyBase Consortium"/>
            <person name="Matthews B.B."/>
            <person name="Dos Santos G."/>
            <person name="Crosby M.A."/>
            <person name="Emmert D.B."/>
            <person name="St Pierre S.E."/>
            <person name="Gramates L.S."/>
            <person name="Zhou P."/>
            <person name="Schroeder A.J."/>
            <person name="Falls K."/>
            <person name="Strelets V."/>
            <person name="Russo S.M."/>
            <person name="Gelbart W.M."/>
            <person name="null"/>
        </authorList>
    </citation>
    <scope>NUCLEOTIDE SEQUENCE [LARGE SCALE GENOMIC DNA]</scope>
    <source>
        <strain evidence="3">Berkeley</strain>
    </source>
</reference>
<dbReference type="BioGRID-ORCS" id="5740117">
    <property type="hits" value="0 hits in 1 CRISPR screen"/>
</dbReference>
<name>A0A0C4DHN0_DROME</name>
<organism evidence="1 3">
    <name type="scientific">Drosophila melanogaster</name>
    <name type="common">Fruit fly</name>
    <dbReference type="NCBI Taxonomy" id="7227"/>
    <lineage>
        <taxon>Eukaryota</taxon>
        <taxon>Metazoa</taxon>
        <taxon>Ecdysozoa</taxon>
        <taxon>Arthropoda</taxon>
        <taxon>Hexapoda</taxon>
        <taxon>Insecta</taxon>
        <taxon>Pterygota</taxon>
        <taxon>Neoptera</taxon>
        <taxon>Endopterygota</taxon>
        <taxon>Diptera</taxon>
        <taxon>Brachycera</taxon>
        <taxon>Muscomorpha</taxon>
        <taxon>Ephydroidea</taxon>
        <taxon>Drosophilidae</taxon>
        <taxon>Drosophila</taxon>
        <taxon>Sophophora</taxon>
    </lineage>
</organism>
<sequence length="160" mass="17501">MSIKNFCCGIVQFMAIMALTVNVRFWPSWGNSHSHGLGPTPSEVSNAFSVTKLASANVFITQKQLETAKENLLNQQRIAIEKQTQALILKQTSQAAMARAAAYVAAAEVQKTENEAAKLDHITRNGQHILSLSPASNQLSISYLAPIHLSSWLNGRSHFP</sequence>
<evidence type="ECO:0000313" key="1">
    <source>
        <dbReference type="EMBL" id="EDP28133.2"/>
    </source>
</evidence>
<protein>
    <submittedName>
        <fullName evidence="1">Uncharacterized protein</fullName>
    </submittedName>
</protein>
<dbReference type="PhylomeDB" id="A0A0C4DHN0"/>
<reference evidence="1 3" key="8">
    <citation type="journal article" date="2007" name="Science">
        <title>Sequence finishing and mapping of Drosophila melanogaster heterochromatin.</title>
        <authorList>
            <person name="Hoskins R.A."/>
            <person name="Carlson J.W."/>
            <person name="Kennedy C."/>
            <person name="Acevedo D."/>
            <person name="Evans-Holm M."/>
            <person name="Frise E."/>
            <person name="Wan K.H."/>
            <person name="Park S."/>
            <person name="Mendez-Lago M."/>
            <person name="Rossi F."/>
            <person name="Villasante A."/>
            <person name="Dimitri P."/>
            <person name="Karpen G.H."/>
            <person name="Celniker S.E."/>
        </authorList>
    </citation>
    <scope>NUCLEOTIDE SEQUENCE [LARGE SCALE GENOMIC DNA]</scope>
    <source>
        <strain evidence="3">Berkeley</strain>
    </source>
</reference>
<reference evidence="1 3" key="5">
    <citation type="journal article" date="2002" name="Genome Biol.">
        <title>Heterochromatic sequences in a Drosophila whole-genome shotgun assembly.</title>
        <authorList>
            <person name="Hoskins R.A."/>
            <person name="Smith C.D."/>
            <person name="Carlson J.W."/>
            <person name="Carvalho A.B."/>
            <person name="Halpern A."/>
            <person name="Kaminker J.S."/>
            <person name="Kennedy C."/>
            <person name="Mungall C.J."/>
            <person name="Sullivan B.A."/>
            <person name="Sutton G.G."/>
            <person name="Yasuhara J.C."/>
            <person name="Wakimoto B.T."/>
            <person name="Myers E.W."/>
            <person name="Celniker S.E."/>
            <person name="Rubin G.M."/>
            <person name="Karpen G.H."/>
        </authorList>
    </citation>
    <scope>NUCLEOTIDE SEQUENCE [LARGE SCALE GENOMIC DNA]</scope>
    <source>
        <strain evidence="3">Berkeley</strain>
    </source>
</reference>
<dbReference type="InParanoid" id="A0A0C4DHN0"/>
<gene>
    <name evidence="1" type="primary">Dmel\CG41242</name>
    <name evidence="1 2" type="ORF">CG41242</name>
    <name evidence="1" type="ORF">Dmel_CG41242</name>
</gene>
<dbReference type="AGR" id="FB:FBgn0085569"/>
<dbReference type="GlyGen" id="A0A0C4DHN0">
    <property type="glycosylation" value="1 site"/>
</dbReference>
<dbReference type="OrthoDB" id="7869593at2759"/>
<reference evidence="1 3" key="11">
    <citation type="journal article" date="2015" name="Genome Res.">
        <title>The Release 6 reference sequence of the Drosophila melanogaster genome.</title>
        <authorList>
            <person name="Hoskins R.A."/>
            <person name="Carlson J.W."/>
            <person name="Wan K.H."/>
            <person name="Park S."/>
            <person name="Mendez I."/>
            <person name="Galle S.E."/>
            <person name="Booth B.W."/>
            <person name="Pfeiffer B.D."/>
            <person name="George R.A."/>
            <person name="Svirskas R."/>
            <person name="Krzywinski M."/>
            <person name="Schein J."/>
            <person name="Accardo M.C."/>
            <person name="Damia E."/>
            <person name="Messina G."/>
            <person name="Mendez-Lago M."/>
            <person name="de Pablos B."/>
            <person name="Demakova O.V."/>
            <person name="Andreyeva E.N."/>
            <person name="Boldyreva L.V."/>
            <person name="Marra M."/>
            <person name="Carvalho A.B."/>
            <person name="Dimitri P."/>
            <person name="Villasante A."/>
            <person name="Zhimulev I.F."/>
            <person name="Rubin G.M."/>
            <person name="Karpen G.H."/>
            <person name="Celniker S.E."/>
        </authorList>
    </citation>
    <scope>NUCLEOTIDE SEQUENCE [LARGE SCALE GENOMIC DNA]</scope>
    <source>
        <strain evidence="3">Berkeley</strain>
    </source>
</reference>
<dbReference type="RefSeq" id="NP_001104375.2">
    <property type="nucleotide sequence ID" value="NM_001110905.2"/>
</dbReference>
<accession>A0A0C4DHN0</accession>
<dbReference type="EMBL" id="AE013599">
    <property type="protein sequence ID" value="EDP28133.2"/>
    <property type="molecule type" value="Genomic_DNA"/>
</dbReference>
<reference evidence="1 3" key="2">
    <citation type="journal article" date="2002" name="Genome Biol.">
        <title>Finishing a whole-genome shotgun: release 3 of the Drosophila melanogaster euchromatic genome sequence.</title>
        <authorList>
            <person name="Celniker S.E."/>
            <person name="Wheeler D.A."/>
            <person name="Kronmiller B."/>
            <person name="Carlson J.W."/>
            <person name="Halpern A."/>
            <person name="Patel S."/>
            <person name="Adams M."/>
            <person name="Champe M."/>
            <person name="Dugan S.P."/>
            <person name="Frise E."/>
            <person name="Hodgson A."/>
            <person name="George R.A."/>
            <person name="Hoskins R.A."/>
            <person name="Laverty T."/>
            <person name="Muzny D.M."/>
            <person name="Nelson C.R."/>
            <person name="Pacleb J.M."/>
            <person name="Park S."/>
            <person name="Pfeiffer B.D."/>
            <person name="Richards S."/>
            <person name="Sodergren E.J."/>
            <person name="Svirskas R."/>
            <person name="Tabor P.E."/>
            <person name="Wan K."/>
            <person name="Stapleton M."/>
            <person name="Sutton G.G."/>
            <person name="Venter C."/>
            <person name="Weinstock G."/>
            <person name="Scherer S.E."/>
            <person name="Myers E.W."/>
            <person name="Gibbs R.A."/>
            <person name="Rubin G.M."/>
        </authorList>
    </citation>
    <scope>NUCLEOTIDE SEQUENCE [LARGE SCALE GENOMIC DNA]</scope>
    <source>
        <strain evidence="3">Berkeley</strain>
    </source>
</reference>
<reference evidence="1 3" key="6">
    <citation type="journal article" date="2005" name="PLoS Comput. Biol.">
        <title>Combined evidence annotation of transposable elements in genome sequences.</title>
        <authorList>
            <person name="Quesneville H."/>
            <person name="Bergman C.M."/>
            <person name="Andrieu O."/>
            <person name="Autard D."/>
            <person name="Nouaud D."/>
            <person name="Ashburner M."/>
            <person name="Anxolabehere D."/>
        </authorList>
    </citation>
    <scope>NUCLEOTIDE SEQUENCE [LARGE SCALE GENOMIC DNA]</scope>
    <source>
        <strain evidence="3">Berkeley</strain>
    </source>
</reference>
<dbReference type="GeneID" id="5740117"/>
<reference evidence="1 3" key="1">
    <citation type="journal article" date="2000" name="Science">
        <title>The genome sequence of Drosophila melanogaster.</title>
        <authorList>
            <person name="Adams M.D."/>
            <person name="Celniker S.E."/>
            <person name="Holt R.A."/>
            <person name="Evans C.A."/>
            <person name="Gocayne J.D."/>
            <person name="Amanatides P.G."/>
            <person name="Scherer S.E."/>
            <person name="Li P.W."/>
            <person name="Hoskins R.A."/>
            <person name="Galle R.F."/>
            <person name="George R.A."/>
            <person name="Lewis S.E."/>
            <person name="Richards S."/>
            <person name="Ashburner M."/>
            <person name="Henderson S.N."/>
            <person name="Sutton G.G."/>
            <person name="Wortman J.R."/>
            <person name="Yandell M.D."/>
            <person name="Zhang Q."/>
            <person name="Chen L.X."/>
            <person name="Brandon R.C."/>
            <person name="Rogers Y.H."/>
            <person name="Blazej R.G."/>
            <person name="Champe M."/>
            <person name="Pfeiffer B.D."/>
            <person name="Wan K.H."/>
            <person name="Doyle C."/>
            <person name="Baxter E.G."/>
            <person name="Helt G."/>
            <person name="Nelson C.R."/>
            <person name="Gabor G.L."/>
            <person name="Abril J.F."/>
            <person name="Agbayani A."/>
            <person name="An H.J."/>
            <person name="Andrews-Pfannkoch C."/>
            <person name="Baldwin D."/>
            <person name="Ballew R.M."/>
            <person name="Basu A."/>
            <person name="Baxendale J."/>
            <person name="Bayraktaroglu L."/>
            <person name="Beasley E.M."/>
            <person name="Beeson K.Y."/>
            <person name="Benos P.V."/>
            <person name="Berman B.P."/>
            <person name="Bhandari D."/>
            <person name="Bolshakov S."/>
            <person name="Borkova D."/>
            <person name="Botchan M.R."/>
            <person name="Bouck J."/>
            <person name="Brokstein P."/>
            <person name="Brottier P."/>
            <person name="Burtis K.C."/>
            <person name="Busam D.A."/>
            <person name="Butler H."/>
            <person name="Cadieu E."/>
            <person name="Center A."/>
            <person name="Chandra I."/>
            <person name="Cherry J.M."/>
            <person name="Cawley S."/>
            <person name="Dahlke C."/>
            <person name="Davenport L.B."/>
            <person name="Davies P."/>
            <person name="de Pablos B."/>
            <person name="Delcher A."/>
            <person name="Deng Z."/>
            <person name="Mays A.D."/>
            <person name="Dew I."/>
            <person name="Dietz S.M."/>
            <person name="Dodson K."/>
            <person name="Doup L.E."/>
            <person name="Downes M."/>
            <person name="Dugan-Rocha S."/>
            <person name="Dunkov B.C."/>
            <person name="Dunn P."/>
            <person name="Durbin K.J."/>
            <person name="Evangelista C.C."/>
            <person name="Ferraz C."/>
            <person name="Ferriera S."/>
            <person name="Fleischmann W."/>
            <person name="Fosler C."/>
            <person name="Gabrielian A.E."/>
            <person name="Garg N.S."/>
            <person name="Gelbart W.M."/>
            <person name="Glasser K."/>
            <person name="Glodek A."/>
            <person name="Gong F."/>
            <person name="Gorrell J.H."/>
            <person name="Gu Z."/>
            <person name="Guan P."/>
            <person name="Harris M."/>
            <person name="Harris N.L."/>
            <person name="Harvey D."/>
            <person name="Heiman T.J."/>
            <person name="Hernandez J.R."/>
            <person name="Houck J."/>
            <person name="Hostin D."/>
            <person name="Houston K.A."/>
            <person name="Howland T.J."/>
            <person name="Wei M.H."/>
            <person name="Ibegwam C."/>
            <person name="Jalali M."/>
            <person name="Kalush F."/>
            <person name="Karpen G.H."/>
            <person name="Ke Z."/>
            <person name="Kennison J.A."/>
            <person name="Ketchum K.A."/>
            <person name="Kimmel B.E."/>
            <person name="Kodira C.D."/>
            <person name="Kraft C."/>
            <person name="Kravitz S."/>
            <person name="Kulp D."/>
            <person name="Lai Z."/>
            <person name="Lasko P."/>
            <person name="Lei Y."/>
            <person name="Levitsky A.A."/>
            <person name="Li J."/>
            <person name="Li Z."/>
            <person name="Liang Y."/>
            <person name="Lin X."/>
            <person name="Liu X."/>
            <person name="Mattei B."/>
            <person name="McIntosh T.C."/>
            <person name="McLeod M.P."/>
            <person name="McPherson D."/>
            <person name="Merkulov G."/>
            <person name="Milshina N.V."/>
            <person name="Mobarry C."/>
            <person name="Morris J."/>
            <person name="Moshrefi A."/>
            <person name="Mount S.M."/>
            <person name="Moy M."/>
            <person name="Murphy B."/>
            <person name="Murphy L."/>
            <person name="Muzny D.M."/>
            <person name="Nelson D.L."/>
            <person name="Nelson D.R."/>
            <person name="Nelson K.A."/>
            <person name="Nixon K."/>
            <person name="Nusskern D.R."/>
            <person name="Pacleb J.M."/>
            <person name="Palazzolo M."/>
            <person name="Pittman G.S."/>
            <person name="Pan S."/>
            <person name="Pollard J."/>
            <person name="Puri V."/>
            <person name="Reese M.G."/>
            <person name="Reinert K."/>
            <person name="Remington K."/>
            <person name="Saunders R.D."/>
            <person name="Scheeler F."/>
            <person name="Shen H."/>
            <person name="Shue B.C."/>
            <person name="Siden-Kiamos I."/>
            <person name="Simpson M."/>
            <person name="Skupski M.P."/>
            <person name="Smith T."/>
            <person name="Spier E."/>
            <person name="Spradling A.C."/>
            <person name="Stapleton M."/>
            <person name="Strong R."/>
            <person name="Sun E."/>
            <person name="Svirskas R."/>
            <person name="Tector C."/>
            <person name="Turner R."/>
            <person name="Venter E."/>
            <person name="Wang A.H."/>
            <person name="Wang X."/>
            <person name="Wang Z.Y."/>
            <person name="Wassarman D.A."/>
            <person name="Weinstock G.M."/>
            <person name="Weissenbach J."/>
            <person name="Williams S.M."/>
            <person name="WoodageT"/>
            <person name="Worley K.C."/>
            <person name="Wu D."/>
            <person name="Yang S."/>
            <person name="Yao Q.A."/>
            <person name="Ye J."/>
            <person name="Yeh R.F."/>
            <person name="Zaveri J.S."/>
            <person name="Zhan M."/>
            <person name="Zhang G."/>
            <person name="Zhao Q."/>
            <person name="Zheng L."/>
            <person name="Zheng X.H."/>
            <person name="Zhong F.N."/>
            <person name="Zhong W."/>
            <person name="Zhou X."/>
            <person name="Zhu S."/>
            <person name="Zhu X."/>
            <person name="Smith H.O."/>
            <person name="Gibbs R.A."/>
            <person name="Myers E.W."/>
            <person name="Rubin G.M."/>
            <person name="Venter J.C."/>
        </authorList>
    </citation>
    <scope>NUCLEOTIDE SEQUENCE [LARGE SCALE GENOMIC DNA]</scope>
    <source>
        <strain evidence="3">Berkeley</strain>
    </source>
</reference>
<evidence type="ECO:0000313" key="3">
    <source>
        <dbReference type="Proteomes" id="UP000000803"/>
    </source>
</evidence>
<keyword evidence="3" id="KW-1185">Reference proteome</keyword>
<evidence type="ECO:0000313" key="2">
    <source>
        <dbReference type="FlyBase" id="FBgn0085569"/>
    </source>
</evidence>
<reference evidence="1 3" key="7">
    <citation type="journal article" date="2007" name="Science">
        <title>The Release 5.1 annotation of Drosophila melanogaster heterochromatin.</title>
        <authorList>
            <person name="Smith C.D."/>
            <person name="Shu S."/>
            <person name="Mungall C.J."/>
            <person name="Karpen G.H."/>
        </authorList>
    </citation>
    <scope>NUCLEOTIDE SEQUENCE [LARGE SCALE GENOMIC DNA]</scope>
    <source>
        <strain evidence="3">Berkeley</strain>
    </source>
</reference>
<dbReference type="Proteomes" id="UP000000803">
    <property type="component" value="Chromosome 2R"/>
</dbReference>